<name>A0AA39ALT2_VITRO</name>
<dbReference type="EMBL" id="JARBHA010000001">
    <property type="protein sequence ID" value="KAJ9709370.1"/>
    <property type="molecule type" value="Genomic_DNA"/>
</dbReference>
<proteinExistence type="predicted"/>
<dbReference type="AlphaFoldDB" id="A0AA39ALT2"/>
<gene>
    <name evidence="2" type="ORF">PVL29_001037</name>
</gene>
<comment type="caution">
    <text evidence="2">The sequence shown here is derived from an EMBL/GenBank/DDBJ whole genome shotgun (WGS) entry which is preliminary data.</text>
</comment>
<accession>A0AA39ALT2</accession>
<keyword evidence="3" id="KW-1185">Reference proteome</keyword>
<protein>
    <submittedName>
        <fullName evidence="2">Uncharacterized protein</fullName>
    </submittedName>
</protein>
<organism evidence="2 3">
    <name type="scientific">Vitis rotundifolia</name>
    <name type="common">Muscadine grape</name>
    <dbReference type="NCBI Taxonomy" id="103349"/>
    <lineage>
        <taxon>Eukaryota</taxon>
        <taxon>Viridiplantae</taxon>
        <taxon>Streptophyta</taxon>
        <taxon>Embryophyta</taxon>
        <taxon>Tracheophyta</taxon>
        <taxon>Spermatophyta</taxon>
        <taxon>Magnoliopsida</taxon>
        <taxon>eudicotyledons</taxon>
        <taxon>Gunneridae</taxon>
        <taxon>Pentapetalae</taxon>
        <taxon>rosids</taxon>
        <taxon>Vitales</taxon>
        <taxon>Vitaceae</taxon>
        <taxon>Viteae</taxon>
        <taxon>Vitis</taxon>
    </lineage>
</organism>
<evidence type="ECO:0000313" key="3">
    <source>
        <dbReference type="Proteomes" id="UP001168098"/>
    </source>
</evidence>
<dbReference type="Proteomes" id="UP001168098">
    <property type="component" value="Unassembled WGS sequence"/>
</dbReference>
<evidence type="ECO:0000256" key="1">
    <source>
        <dbReference type="SAM" id="MobiDB-lite"/>
    </source>
</evidence>
<evidence type="ECO:0000313" key="2">
    <source>
        <dbReference type="EMBL" id="KAJ9709370.1"/>
    </source>
</evidence>
<reference evidence="2 3" key="1">
    <citation type="journal article" date="2023" name="BMC Biotechnol.">
        <title>Vitis rotundifolia cv Carlos genome sequencing.</title>
        <authorList>
            <person name="Huff M."/>
            <person name="Hulse-Kemp A."/>
            <person name="Scheffler B."/>
            <person name="Youngblood R."/>
            <person name="Simpson S."/>
            <person name="Babiker E."/>
            <person name="Staton M."/>
        </authorList>
    </citation>
    <scope>NUCLEOTIDE SEQUENCE [LARGE SCALE GENOMIC DNA]</scope>
    <source>
        <tissue evidence="2">Leaf</tissue>
    </source>
</reference>
<feature type="region of interest" description="Disordered" evidence="1">
    <location>
        <begin position="14"/>
        <end position="36"/>
    </location>
</feature>
<sequence length="267" mass="30848">MARIIATKEQRLEVARTSGSKQKTPEVAKSSANKGKRATIDQNVELAQRFNLHFANRTMIPSRNIDFSKFSYFQFDRLFKRMGWLPIMFVKEFLYPRRLYGCQKGGRPTSHLLTVLSRILQYMIFYNFIPKGGHRDDVPFLEAFLIDSILIERKINMGNIIFRHMKACLLREDSVLPYGMFITKIAKYFNVNLRNKTDSKKLKSFDTYDQASLRHMHFVCKKDAGRDTENENVTAIPLNDDVEAKAVADHPSQIARNEAEASNNLNA</sequence>